<proteinExistence type="predicted"/>
<dbReference type="Proteomes" id="UP000799324">
    <property type="component" value="Unassembled WGS sequence"/>
</dbReference>
<accession>A0A6A6TIE2</accession>
<dbReference type="AlphaFoldDB" id="A0A6A6TIE2"/>
<reference evidence="1" key="1">
    <citation type="journal article" date="2020" name="Stud. Mycol.">
        <title>101 Dothideomycetes genomes: a test case for predicting lifestyles and emergence of pathogens.</title>
        <authorList>
            <person name="Haridas S."/>
            <person name="Albert R."/>
            <person name="Binder M."/>
            <person name="Bloem J."/>
            <person name="Labutti K."/>
            <person name="Salamov A."/>
            <person name="Andreopoulos B."/>
            <person name="Baker S."/>
            <person name="Barry K."/>
            <person name="Bills G."/>
            <person name="Bluhm B."/>
            <person name="Cannon C."/>
            <person name="Castanera R."/>
            <person name="Culley D."/>
            <person name="Daum C."/>
            <person name="Ezra D."/>
            <person name="Gonzalez J."/>
            <person name="Henrissat B."/>
            <person name="Kuo A."/>
            <person name="Liang C."/>
            <person name="Lipzen A."/>
            <person name="Lutzoni F."/>
            <person name="Magnuson J."/>
            <person name="Mondo S."/>
            <person name="Nolan M."/>
            <person name="Ohm R."/>
            <person name="Pangilinan J."/>
            <person name="Park H.-J."/>
            <person name="Ramirez L."/>
            <person name="Alfaro M."/>
            <person name="Sun H."/>
            <person name="Tritt A."/>
            <person name="Yoshinaga Y."/>
            <person name="Zwiers L.-H."/>
            <person name="Turgeon B."/>
            <person name="Goodwin S."/>
            <person name="Spatafora J."/>
            <person name="Crous P."/>
            <person name="Grigoriev I."/>
        </authorList>
    </citation>
    <scope>NUCLEOTIDE SEQUENCE</scope>
    <source>
        <strain evidence="1">CBS 122681</strain>
    </source>
</reference>
<sequence>MLGARNGSRVGLACLGMSRLLRALYQSTLFATSPCVSPILQQRNPYWKRSRLTRVTRENHTARKPLAARLGENWLAAATHMEYRCRNRLMACVFGLRKRRTMHAYMGDAVTEIRIPMLKGAP</sequence>
<keyword evidence="2" id="KW-1185">Reference proteome</keyword>
<gene>
    <name evidence="1" type="ORF">K491DRAFT_135597</name>
</gene>
<evidence type="ECO:0000313" key="1">
    <source>
        <dbReference type="EMBL" id="KAF2659799.1"/>
    </source>
</evidence>
<evidence type="ECO:0000313" key="2">
    <source>
        <dbReference type="Proteomes" id="UP000799324"/>
    </source>
</evidence>
<name>A0A6A6TIE2_9PLEO</name>
<dbReference type="EMBL" id="MU004304">
    <property type="protein sequence ID" value="KAF2659799.1"/>
    <property type="molecule type" value="Genomic_DNA"/>
</dbReference>
<protein>
    <submittedName>
        <fullName evidence="1">Uncharacterized protein</fullName>
    </submittedName>
</protein>
<organism evidence="1 2">
    <name type="scientific">Lophiostoma macrostomum CBS 122681</name>
    <dbReference type="NCBI Taxonomy" id="1314788"/>
    <lineage>
        <taxon>Eukaryota</taxon>
        <taxon>Fungi</taxon>
        <taxon>Dikarya</taxon>
        <taxon>Ascomycota</taxon>
        <taxon>Pezizomycotina</taxon>
        <taxon>Dothideomycetes</taxon>
        <taxon>Pleosporomycetidae</taxon>
        <taxon>Pleosporales</taxon>
        <taxon>Lophiostomataceae</taxon>
        <taxon>Lophiostoma</taxon>
    </lineage>
</organism>